<feature type="domain" description="7TM-DISM receptor extracellular" evidence="11">
    <location>
        <begin position="32"/>
        <end position="147"/>
    </location>
</feature>
<dbReference type="InterPro" id="IPR011622">
    <property type="entry name" value="7TMR_DISM_rcpt_extracell_dom2"/>
</dbReference>
<dbReference type="PANTHER" id="PTHR41523:SF8">
    <property type="entry name" value="ETHYLENE RESPONSE SENSOR PROTEIN"/>
    <property type="match status" value="1"/>
</dbReference>
<keyword evidence="4" id="KW-0808">Transferase</keyword>
<keyword evidence="8" id="KW-0812">Transmembrane</keyword>
<feature type="transmembrane region" description="Helical" evidence="8">
    <location>
        <begin position="205"/>
        <end position="226"/>
    </location>
</feature>
<dbReference type="SUPFAM" id="SSF55874">
    <property type="entry name" value="ATPase domain of HSP90 chaperone/DNA topoisomerase II/histidine kinase"/>
    <property type="match status" value="1"/>
</dbReference>
<evidence type="ECO:0000259" key="10">
    <source>
        <dbReference type="Pfam" id="PF07695"/>
    </source>
</evidence>
<dbReference type="Gene3D" id="3.30.565.10">
    <property type="entry name" value="Histidine kinase-like ATPase, C-terminal domain"/>
    <property type="match status" value="1"/>
</dbReference>
<dbReference type="GO" id="GO:0004673">
    <property type="term" value="F:protein histidine kinase activity"/>
    <property type="evidence" value="ECO:0007669"/>
    <property type="project" value="UniProtKB-EC"/>
</dbReference>
<evidence type="ECO:0000256" key="3">
    <source>
        <dbReference type="ARBA" id="ARBA00022553"/>
    </source>
</evidence>
<dbReference type="GO" id="GO:0005524">
    <property type="term" value="F:ATP binding"/>
    <property type="evidence" value="ECO:0007669"/>
    <property type="project" value="UniProtKB-KW"/>
</dbReference>
<evidence type="ECO:0000256" key="7">
    <source>
        <dbReference type="ARBA" id="ARBA00022840"/>
    </source>
</evidence>
<gene>
    <name evidence="13" type="ORF">HELGO_WM35305</name>
</gene>
<dbReference type="Pfam" id="PF07568">
    <property type="entry name" value="HisKA_2"/>
    <property type="match status" value="1"/>
</dbReference>
<feature type="domain" description="7TM-DISM receptor extracellular" evidence="10">
    <location>
        <begin position="176"/>
        <end position="374"/>
    </location>
</feature>
<evidence type="ECO:0000256" key="5">
    <source>
        <dbReference type="ARBA" id="ARBA00022741"/>
    </source>
</evidence>
<keyword evidence="6" id="KW-0418">Kinase</keyword>
<keyword evidence="3" id="KW-0597">Phosphoprotein</keyword>
<feature type="transmembrane region" description="Helical" evidence="8">
    <location>
        <begin position="322"/>
        <end position="342"/>
    </location>
</feature>
<dbReference type="InterPro" id="IPR036890">
    <property type="entry name" value="HATPase_C_sf"/>
</dbReference>
<dbReference type="InterPro" id="IPR011495">
    <property type="entry name" value="Sig_transdc_His_kin_sub2_dim/P"/>
</dbReference>
<evidence type="ECO:0000259" key="12">
    <source>
        <dbReference type="Pfam" id="PF13581"/>
    </source>
</evidence>
<name>A0A6S6SSK9_9BACT</name>
<feature type="transmembrane region" description="Helical" evidence="8">
    <location>
        <begin position="295"/>
        <end position="315"/>
    </location>
</feature>
<keyword evidence="5" id="KW-0547">Nucleotide-binding</keyword>
<dbReference type="InterPro" id="IPR003594">
    <property type="entry name" value="HATPase_dom"/>
</dbReference>
<evidence type="ECO:0000256" key="4">
    <source>
        <dbReference type="ARBA" id="ARBA00022679"/>
    </source>
</evidence>
<dbReference type="AlphaFoldDB" id="A0A6S6SSK9"/>
<keyword evidence="8" id="KW-0472">Membrane</keyword>
<sequence>MKNFFILLLCFTALQANITIHNEMQRVESFELAYYYDENKTQSIESIQNIPFTKSTPNWFTFGFITGNSWFKLTIHNQSQNKEFIFQLIEPFYQRVHFYSQENGLWQQQGSGLKKYQQEKSNKYLTPIFPFEIEPHSSKTIYIQFAPDKETAGSTFGRFHLATQTVFNSESILSNYLIYFFLLGSMFIIIIFNLFLFVKFHDVIYFYYAMYIVFLSTYITIYTGLIHHFGLALWYRELTLSMPLFVIFLIFFSRKFLKLELYLPWVNKLFKFIALFLLASLPLMLYDYSNWMKTIGVSTMFIAPIAMFSAIYVVYKGHKEAKYYIIGIIFYMVSLSILPMMTKAMIPHTFLTHYSFSLFSYVEIMFFSFVLINRFYATQNDKIKLQNELLEIQKNNEKILEKKVTERTSKVNQLLKEKEVLLKEVYHRVKNNFQMVVSLLWIENENKKAQDDDDSLLELINRIKSMALIHQYLLGMDDYAQINAQEYIHQINLEIQKSYTKTKLSIHDNIDDFSLSPDQALALGIIVNELLTNAVKHFKKDEVCIIELSCKKIENEIKLVIQDNGEGFDLKKKRNSFGLKLIKQFARKLQATKSEFTFESGTRYELVFK</sequence>
<feature type="transmembrane region" description="Helical" evidence="8">
    <location>
        <begin position="238"/>
        <end position="257"/>
    </location>
</feature>
<dbReference type="Pfam" id="PF07695">
    <property type="entry name" value="7TMR-DISM_7TM"/>
    <property type="match status" value="1"/>
</dbReference>
<evidence type="ECO:0000259" key="11">
    <source>
        <dbReference type="Pfam" id="PF07696"/>
    </source>
</evidence>
<keyword evidence="8" id="KW-1133">Transmembrane helix</keyword>
<accession>A0A6S6SSK9</accession>
<reference evidence="13" key="1">
    <citation type="submission" date="2020-01" db="EMBL/GenBank/DDBJ databases">
        <authorList>
            <person name="Meier V. D."/>
            <person name="Meier V D."/>
        </authorList>
    </citation>
    <scope>NUCLEOTIDE SEQUENCE</scope>
    <source>
        <strain evidence="13">HLG_WM_MAG_02</strain>
    </source>
</reference>
<feature type="transmembrane region" description="Helical" evidence="8">
    <location>
        <begin position="176"/>
        <end position="198"/>
    </location>
</feature>
<evidence type="ECO:0000256" key="2">
    <source>
        <dbReference type="ARBA" id="ARBA00012438"/>
    </source>
</evidence>
<dbReference type="Pfam" id="PF07696">
    <property type="entry name" value="7TMR-DISMED2"/>
    <property type="match status" value="1"/>
</dbReference>
<dbReference type="Gene3D" id="3.30.450.20">
    <property type="entry name" value="PAS domain"/>
    <property type="match status" value="1"/>
</dbReference>
<proteinExistence type="predicted"/>
<evidence type="ECO:0000256" key="1">
    <source>
        <dbReference type="ARBA" id="ARBA00000085"/>
    </source>
</evidence>
<protein>
    <recommendedName>
        <fullName evidence="2">histidine kinase</fullName>
        <ecNumber evidence="2">2.7.13.3</ecNumber>
    </recommendedName>
</protein>
<keyword evidence="7" id="KW-0067">ATP-binding</keyword>
<organism evidence="13">
    <name type="scientific">uncultured Sulfurovum sp</name>
    <dbReference type="NCBI Taxonomy" id="269237"/>
    <lineage>
        <taxon>Bacteria</taxon>
        <taxon>Pseudomonadati</taxon>
        <taxon>Campylobacterota</taxon>
        <taxon>Epsilonproteobacteria</taxon>
        <taxon>Campylobacterales</taxon>
        <taxon>Sulfurovaceae</taxon>
        <taxon>Sulfurovum</taxon>
        <taxon>environmental samples</taxon>
    </lineage>
</organism>
<dbReference type="Gene3D" id="2.60.40.2380">
    <property type="match status" value="1"/>
</dbReference>
<evidence type="ECO:0000259" key="9">
    <source>
        <dbReference type="Pfam" id="PF07568"/>
    </source>
</evidence>
<evidence type="ECO:0000256" key="8">
    <source>
        <dbReference type="SAM" id="Phobius"/>
    </source>
</evidence>
<feature type="domain" description="Histidine kinase/HSP90-like ATPase" evidence="12">
    <location>
        <begin position="508"/>
        <end position="591"/>
    </location>
</feature>
<evidence type="ECO:0000256" key="6">
    <source>
        <dbReference type="ARBA" id="ARBA00022777"/>
    </source>
</evidence>
<dbReference type="PANTHER" id="PTHR41523">
    <property type="entry name" value="TWO-COMPONENT SYSTEM SENSOR PROTEIN"/>
    <property type="match status" value="1"/>
</dbReference>
<dbReference type="EMBL" id="CACVAZ010000044">
    <property type="protein sequence ID" value="CAA6807873.1"/>
    <property type="molecule type" value="Genomic_DNA"/>
</dbReference>
<feature type="domain" description="Signal transduction histidine kinase subgroup 2 dimerisation and phosphoacceptor" evidence="9">
    <location>
        <begin position="424"/>
        <end position="499"/>
    </location>
</feature>
<feature type="transmembrane region" description="Helical" evidence="8">
    <location>
        <begin position="354"/>
        <end position="376"/>
    </location>
</feature>
<feature type="transmembrane region" description="Helical" evidence="8">
    <location>
        <begin position="269"/>
        <end position="289"/>
    </location>
</feature>
<dbReference type="Pfam" id="PF13581">
    <property type="entry name" value="HATPase_c_2"/>
    <property type="match status" value="1"/>
</dbReference>
<dbReference type="EC" id="2.7.13.3" evidence="2"/>
<evidence type="ECO:0000313" key="13">
    <source>
        <dbReference type="EMBL" id="CAA6807873.1"/>
    </source>
</evidence>
<comment type="catalytic activity">
    <reaction evidence="1">
        <text>ATP + protein L-histidine = ADP + protein N-phospho-L-histidine.</text>
        <dbReference type="EC" id="2.7.13.3"/>
    </reaction>
</comment>
<dbReference type="InterPro" id="IPR011623">
    <property type="entry name" value="7TMR_DISM_rcpt_extracell_dom1"/>
</dbReference>